<dbReference type="GO" id="GO:0006508">
    <property type="term" value="P:proteolysis"/>
    <property type="evidence" value="ECO:0007669"/>
    <property type="project" value="InterPro"/>
</dbReference>
<dbReference type="Pfam" id="PF00326">
    <property type="entry name" value="Peptidase_S9"/>
    <property type="match status" value="1"/>
</dbReference>
<dbReference type="InterPro" id="IPR011042">
    <property type="entry name" value="6-blade_b-propeller_TolB-like"/>
</dbReference>
<feature type="domain" description="Peptidase S9 prolyl oligopeptidase catalytic" evidence="1">
    <location>
        <begin position="416"/>
        <end position="618"/>
    </location>
</feature>
<gene>
    <name evidence="2" type="ORF">IE331_04930</name>
</gene>
<dbReference type="EMBL" id="JACYXZ010000001">
    <property type="protein sequence ID" value="MBD8868962.1"/>
    <property type="molecule type" value="Genomic_DNA"/>
</dbReference>
<dbReference type="InterPro" id="IPR050585">
    <property type="entry name" value="Xaa-Pro_dipeptidyl-ppase/CocE"/>
</dbReference>
<evidence type="ECO:0000313" key="2">
    <source>
        <dbReference type="EMBL" id="MBD8868962.1"/>
    </source>
</evidence>
<keyword evidence="3" id="KW-1185">Reference proteome</keyword>
<name>A0A927K207_9ACTN</name>
<dbReference type="RefSeq" id="WP_192141014.1">
    <property type="nucleotide sequence ID" value="NZ_JACYXZ010000001.1"/>
</dbReference>
<proteinExistence type="predicted"/>
<comment type="caution">
    <text evidence="2">The sequence shown here is derived from an EMBL/GenBank/DDBJ whole genome shotgun (WGS) entry which is preliminary data.</text>
</comment>
<dbReference type="Proteomes" id="UP000616839">
    <property type="component" value="Unassembled WGS sequence"/>
</dbReference>
<organism evidence="2 3">
    <name type="scientific">Nocardioides donggukensis</name>
    <dbReference type="NCBI Taxonomy" id="2774019"/>
    <lineage>
        <taxon>Bacteria</taxon>
        <taxon>Bacillati</taxon>
        <taxon>Actinomycetota</taxon>
        <taxon>Actinomycetes</taxon>
        <taxon>Propionibacteriales</taxon>
        <taxon>Nocardioidaceae</taxon>
        <taxon>Nocardioides</taxon>
    </lineage>
</organism>
<dbReference type="InterPro" id="IPR001375">
    <property type="entry name" value="Peptidase_S9_cat"/>
</dbReference>
<reference evidence="2" key="1">
    <citation type="submission" date="2020-09" db="EMBL/GenBank/DDBJ databases">
        <title>Nocardioides sp. strain MJB4 16S ribosomal RNA gene Genome sequencing and assembly.</title>
        <authorList>
            <person name="Kim I."/>
        </authorList>
    </citation>
    <scope>NUCLEOTIDE SEQUENCE</scope>
    <source>
        <strain evidence="2">MJB4</strain>
    </source>
</reference>
<evidence type="ECO:0000313" key="3">
    <source>
        <dbReference type="Proteomes" id="UP000616839"/>
    </source>
</evidence>
<sequence length="630" mass="66460">MTRTEPYGTWDSPIDAVALAAGSGQYEQVLSTGDALLFTRSEPGSAALRLHRWTPESGSTALAPGLNVRSRVHEYGGGAVAARGDVVVVVDFADQRLHRVHPDGGTTPLTPETGARVRFADGLVTDHGLVVVRETHDEGGVANELVLVDLDSGAQSVVVGDRDFVAAPRLGADGRLAWLAWNHPDMPWDGAAAWTGRLVAGALREVTRVAGGDGVAVADLDWLPDGRLVLTEDSTGFWEVAIHDPGSGQVRRVTERAADQGKPRGRFGRNALAVVGSWPVVVTTDHAVDGLAVVSEDGGRRELACPAVAVGGIVAHGPEAVVSLGLDVDGRATIRRHDLVDGSVELVDEIPPVAGGAVAAPVPVTVDVEGGVTHAFFHPPAHAEVSGPEGEAPPLLVFIHGGPTAHTVPVRTAAIGFWTSRGFAVVDVNYRGSSGYGRAYRQALRGRWGEAEVEDVMAVAADLARRGWVDGARMAIRGGSAGGFTTLAALTRPEHPFACGTSLFGVADLAALAEHTHKFESRYLDRLVGRLPEDRATYEERSPLTHVDRLGVPLLVLQGMDDEVVPPAQSQVIVDAAARLGVPHAYLRFEGEGHGFRKPENIVAWHEAELAFYGEVMGFTPAGDLPTVLT</sequence>
<dbReference type="PANTHER" id="PTHR43056">
    <property type="entry name" value="PEPTIDASE S9 PROLYL OLIGOPEPTIDASE"/>
    <property type="match status" value="1"/>
</dbReference>
<dbReference type="PANTHER" id="PTHR43056:SF5">
    <property type="entry name" value="PEPTIDASE S9 PROLYL OLIGOPEPTIDASE CATALYTIC DOMAIN-CONTAINING PROTEIN"/>
    <property type="match status" value="1"/>
</dbReference>
<dbReference type="GO" id="GO:0008236">
    <property type="term" value="F:serine-type peptidase activity"/>
    <property type="evidence" value="ECO:0007669"/>
    <property type="project" value="InterPro"/>
</dbReference>
<dbReference type="Gene3D" id="3.40.50.1820">
    <property type="entry name" value="alpha/beta hydrolase"/>
    <property type="match status" value="1"/>
</dbReference>
<dbReference type="Gene3D" id="2.120.10.30">
    <property type="entry name" value="TolB, C-terminal domain"/>
    <property type="match status" value="1"/>
</dbReference>
<protein>
    <submittedName>
        <fullName evidence="2">S9 family peptidase</fullName>
    </submittedName>
</protein>
<evidence type="ECO:0000259" key="1">
    <source>
        <dbReference type="Pfam" id="PF00326"/>
    </source>
</evidence>
<dbReference type="AlphaFoldDB" id="A0A927K207"/>
<dbReference type="SUPFAM" id="SSF53474">
    <property type="entry name" value="alpha/beta-Hydrolases"/>
    <property type="match status" value="1"/>
</dbReference>
<dbReference type="InterPro" id="IPR029058">
    <property type="entry name" value="AB_hydrolase_fold"/>
</dbReference>
<accession>A0A927K207</accession>
<dbReference type="SUPFAM" id="SSF69322">
    <property type="entry name" value="Tricorn protease domain 2"/>
    <property type="match status" value="1"/>
</dbReference>